<dbReference type="AlphaFoldDB" id="A0A2J6SWR4"/>
<sequence>MDLSPVDQSSGSPATASAKTCPGQEKLDSTSPAVLQPSEDEFKREPGGDGNTMGRRVSIKLNLSPQDKKKIGRLGIKHEEVAAILVGIKERKDQEAAKVGLENLQSFPGKFKEELNSYDEKGSLQVKEEIDSDDEKGSWQVKGKLDSDDEKGFLQVKEEYKGDVDSSRTSWSDQRGVAPRNVASSLSPYCQVLTSPSWETSEAYHR</sequence>
<evidence type="ECO:0000313" key="3">
    <source>
        <dbReference type="Proteomes" id="UP000235371"/>
    </source>
</evidence>
<dbReference type="EMBL" id="KZ613856">
    <property type="protein sequence ID" value="PMD55220.1"/>
    <property type="molecule type" value="Genomic_DNA"/>
</dbReference>
<protein>
    <submittedName>
        <fullName evidence="2">Uncharacterized protein</fullName>
    </submittedName>
</protein>
<feature type="region of interest" description="Disordered" evidence="1">
    <location>
        <begin position="1"/>
        <end position="61"/>
    </location>
</feature>
<proteinExistence type="predicted"/>
<feature type="region of interest" description="Disordered" evidence="1">
    <location>
        <begin position="125"/>
        <end position="145"/>
    </location>
</feature>
<reference evidence="2 3" key="1">
    <citation type="submission" date="2016-04" db="EMBL/GenBank/DDBJ databases">
        <title>A degradative enzymes factory behind the ericoid mycorrhizal symbiosis.</title>
        <authorList>
            <consortium name="DOE Joint Genome Institute"/>
            <person name="Martino E."/>
            <person name="Morin E."/>
            <person name="Grelet G."/>
            <person name="Kuo A."/>
            <person name="Kohler A."/>
            <person name="Daghino S."/>
            <person name="Barry K."/>
            <person name="Choi C."/>
            <person name="Cichocki N."/>
            <person name="Clum A."/>
            <person name="Copeland A."/>
            <person name="Hainaut M."/>
            <person name="Haridas S."/>
            <person name="Labutti K."/>
            <person name="Lindquist E."/>
            <person name="Lipzen A."/>
            <person name="Khouja H.-R."/>
            <person name="Murat C."/>
            <person name="Ohm R."/>
            <person name="Olson A."/>
            <person name="Spatafora J."/>
            <person name="Veneault-Fourrey C."/>
            <person name="Henrissat B."/>
            <person name="Grigoriev I."/>
            <person name="Martin F."/>
            <person name="Perotto S."/>
        </authorList>
    </citation>
    <scope>NUCLEOTIDE SEQUENCE [LARGE SCALE GENOMIC DNA]</scope>
    <source>
        <strain evidence="2 3">E</strain>
    </source>
</reference>
<feature type="compositionally biased region" description="Polar residues" evidence="1">
    <location>
        <begin position="1"/>
        <end position="18"/>
    </location>
</feature>
<dbReference type="Proteomes" id="UP000235371">
    <property type="component" value="Unassembled WGS sequence"/>
</dbReference>
<evidence type="ECO:0000313" key="2">
    <source>
        <dbReference type="EMBL" id="PMD55220.1"/>
    </source>
</evidence>
<name>A0A2J6SWR4_9HELO</name>
<evidence type="ECO:0000256" key="1">
    <source>
        <dbReference type="SAM" id="MobiDB-lite"/>
    </source>
</evidence>
<dbReference type="GeneID" id="36578336"/>
<dbReference type="InParanoid" id="A0A2J6SWR4"/>
<dbReference type="RefSeq" id="XP_024732124.1">
    <property type="nucleotide sequence ID" value="XM_024870254.1"/>
</dbReference>
<accession>A0A2J6SWR4</accession>
<keyword evidence="3" id="KW-1185">Reference proteome</keyword>
<dbReference type="OrthoDB" id="3564919at2759"/>
<organism evidence="2 3">
    <name type="scientific">Hyaloscypha bicolor E</name>
    <dbReference type="NCBI Taxonomy" id="1095630"/>
    <lineage>
        <taxon>Eukaryota</taxon>
        <taxon>Fungi</taxon>
        <taxon>Dikarya</taxon>
        <taxon>Ascomycota</taxon>
        <taxon>Pezizomycotina</taxon>
        <taxon>Leotiomycetes</taxon>
        <taxon>Helotiales</taxon>
        <taxon>Hyaloscyphaceae</taxon>
        <taxon>Hyaloscypha</taxon>
        <taxon>Hyaloscypha bicolor</taxon>
    </lineage>
</organism>
<gene>
    <name evidence="2" type="ORF">K444DRAFT_100847</name>
</gene>